<feature type="domain" description="Methyltransferase putative zinc binding" evidence="1">
    <location>
        <begin position="5"/>
        <end position="64"/>
    </location>
</feature>
<dbReference type="SUPFAM" id="SSF53335">
    <property type="entry name" value="S-adenosyl-L-methionine-dependent methyltransferases"/>
    <property type="match status" value="1"/>
</dbReference>
<dbReference type="CDD" id="cd02440">
    <property type="entry name" value="AdoMet_MTases"/>
    <property type="match status" value="1"/>
</dbReference>
<evidence type="ECO:0000313" key="4">
    <source>
        <dbReference type="Proteomes" id="UP000293296"/>
    </source>
</evidence>
<dbReference type="PANTHER" id="PTHR43861:SF5">
    <property type="entry name" value="BLL5978 PROTEIN"/>
    <property type="match status" value="1"/>
</dbReference>
<organism evidence="3 4">
    <name type="scientific">Solidesulfovibrio carbinolicus</name>
    <dbReference type="NCBI Taxonomy" id="296842"/>
    <lineage>
        <taxon>Bacteria</taxon>
        <taxon>Pseudomonadati</taxon>
        <taxon>Thermodesulfobacteriota</taxon>
        <taxon>Desulfovibrionia</taxon>
        <taxon>Desulfovibrionales</taxon>
        <taxon>Desulfovibrionaceae</taxon>
        <taxon>Solidesulfovibrio</taxon>
    </lineage>
</organism>
<dbReference type="Gene3D" id="3.40.50.720">
    <property type="entry name" value="NAD(P)-binding Rossmann-like Domain"/>
    <property type="match status" value="1"/>
</dbReference>
<accession>A0A4P6HTX1</accession>
<reference evidence="3 4" key="1">
    <citation type="submission" date="2018-02" db="EMBL/GenBank/DDBJ databases">
        <title>Genome sequence of Desulfovibrio carbinolicus DSM 3852.</title>
        <authorList>
            <person name="Wilbanks E."/>
            <person name="Skennerton C.T."/>
            <person name="Orphan V.J."/>
        </authorList>
    </citation>
    <scope>NUCLEOTIDE SEQUENCE [LARGE SCALE GENOMIC DNA]</scope>
    <source>
        <strain evidence="3 4">DSM 3852</strain>
        <plasmid evidence="4">pdcar1</plasmid>
    </source>
</reference>
<dbReference type="EMBL" id="CP026539">
    <property type="protein sequence ID" value="QAZ69640.1"/>
    <property type="molecule type" value="Genomic_DNA"/>
</dbReference>
<evidence type="ECO:0000313" key="3">
    <source>
        <dbReference type="EMBL" id="QAZ69640.1"/>
    </source>
</evidence>
<proteinExistence type="predicted"/>
<keyword evidence="4" id="KW-1185">Reference proteome</keyword>
<dbReference type="InterPro" id="IPR013630">
    <property type="entry name" value="Methyltransf_Zn-bd_dom_put"/>
</dbReference>
<dbReference type="Pfam" id="PF08484">
    <property type="entry name" value="Methyltransf_14"/>
    <property type="match status" value="1"/>
</dbReference>
<dbReference type="RefSeq" id="WP_129356119.1">
    <property type="nucleotide sequence ID" value="NZ_CP026539.1"/>
</dbReference>
<dbReference type="Proteomes" id="UP000293296">
    <property type="component" value="Plasmid pDCAR1"/>
</dbReference>
<evidence type="ECO:0000259" key="2">
    <source>
        <dbReference type="Pfam" id="PF08484"/>
    </source>
</evidence>
<evidence type="ECO:0000259" key="1">
    <source>
        <dbReference type="Pfam" id="PF08421"/>
    </source>
</evidence>
<dbReference type="Pfam" id="PF08421">
    <property type="entry name" value="Methyltransf_13"/>
    <property type="match status" value="1"/>
</dbReference>
<dbReference type="InterPro" id="IPR029063">
    <property type="entry name" value="SAM-dependent_MTases_sf"/>
</dbReference>
<dbReference type="Gene3D" id="3.40.50.150">
    <property type="entry name" value="Vaccinia Virus protein VP39"/>
    <property type="match status" value="1"/>
</dbReference>
<dbReference type="Pfam" id="PF13489">
    <property type="entry name" value="Methyltransf_23"/>
    <property type="match status" value="1"/>
</dbReference>
<dbReference type="InterPro" id="IPR013691">
    <property type="entry name" value="MeTrfase_14"/>
</dbReference>
<evidence type="ECO:0008006" key="5">
    <source>
        <dbReference type="Google" id="ProtNLM"/>
    </source>
</evidence>
<feature type="domain" description="C-methyltransferase" evidence="2">
    <location>
        <begin position="274"/>
        <end position="382"/>
    </location>
</feature>
<protein>
    <recommendedName>
        <fullName evidence="5">Methyltransferase</fullName>
    </recommendedName>
</protein>
<keyword evidence="3" id="KW-0614">Plasmid</keyword>
<name>A0A4P6HTX1_9BACT</name>
<dbReference type="Gene3D" id="6.20.50.110">
    <property type="entry name" value="Methyltransferase, zinc-binding domain"/>
    <property type="match status" value="1"/>
</dbReference>
<dbReference type="InterPro" id="IPR038576">
    <property type="entry name" value="Methyltransf_Zn-bd_dom_put_sf"/>
</dbReference>
<geneLocation type="plasmid" evidence="4">
    <name>pdcar1</name>
</geneLocation>
<dbReference type="OrthoDB" id="7342932at2"/>
<dbReference type="PANTHER" id="PTHR43861">
    <property type="entry name" value="TRANS-ACONITATE 2-METHYLTRANSFERASE-RELATED"/>
    <property type="match status" value="1"/>
</dbReference>
<dbReference type="AlphaFoldDB" id="A0A4P6HTX1"/>
<sequence>MTVACRLCRSDRAAPLLDFGPQPNSMRLLARADEPFQTHPLVLWACAACGFVFIADPMPADAFYTSVQQPTLTSPPPHLDELVREIAAAWPTTARILDIGANNGRLLASLRQAGFGALHGVEPSDMRLAARELGLDVAGGYFTNAWARDFIAARGHPDLVVCRHVIEHVQDLDDFVAGLAALLARGAALILETPDLEATAERGDCSVIWEQHVNYFDLPTLGRLLGRHGLAVADARRIAFGGGSLLCRIAAGDAPPPALPVSRTALAANVLYSAAAIGELAAGLRAKGKRLAGFGAGERGAMVINLAGLGGLLDYVVDDSPHKAGRFLPGSRLPILPSETLRRQPADYCLLFPMNGKAVETAIMGRFAGLTENGTAFIELFPASGGVLAVHEPGAGA</sequence>
<gene>
    <name evidence="3" type="ORF">C3Y92_20425</name>
</gene>
<dbReference type="KEGG" id="dcb:C3Y92_20425"/>